<dbReference type="NCBIfam" id="TIGR00613">
    <property type="entry name" value="reco"/>
    <property type="match status" value="1"/>
</dbReference>
<name>A0A3S9MW97_9FLAO</name>
<comment type="function">
    <text evidence="4">Involved in DNA repair and RecF pathway recombination.</text>
</comment>
<dbReference type="EMBL" id="CP034549">
    <property type="protein sequence ID" value="AZQ43393.1"/>
    <property type="molecule type" value="Genomic_DNA"/>
</dbReference>
<evidence type="ECO:0000256" key="4">
    <source>
        <dbReference type="HAMAP-Rule" id="MF_00201"/>
    </source>
</evidence>
<comment type="similarity">
    <text evidence="4">Belongs to the RecO family.</text>
</comment>
<dbReference type="Proteomes" id="UP000279600">
    <property type="component" value="Chromosome"/>
</dbReference>
<dbReference type="InterPro" id="IPR012340">
    <property type="entry name" value="NA-bd_OB-fold"/>
</dbReference>
<dbReference type="InterPro" id="IPR003717">
    <property type="entry name" value="RecO"/>
</dbReference>
<dbReference type="KEGG" id="noj:EJ995_03760"/>
<dbReference type="SUPFAM" id="SSF50249">
    <property type="entry name" value="Nucleic acid-binding proteins"/>
    <property type="match status" value="1"/>
</dbReference>
<dbReference type="GO" id="GO:0006310">
    <property type="term" value="P:DNA recombination"/>
    <property type="evidence" value="ECO:0007669"/>
    <property type="project" value="UniProtKB-UniRule"/>
</dbReference>
<keyword evidence="1 4" id="KW-0227">DNA damage</keyword>
<sequence length="240" mass="27778">MLISTPAIVLSSIKYGESDLIARLYTRELGSQSYMLKGIRKSRKGKLRVSYFQPLTQLHIETQHKDKGNLEYIKECRIAVHYENISTAIAKSSVALFFGEILSQLLTEQQPDEQLFDYLSNAFEFLDQTDHVSNFTIKVLLDMTDIMGFGIDRSTLQFEYLNMLNGTFDNNGMQPHHLTDVESSLIKQFLGTDFERLEEIKIHRKQRSELLNLVVEYFQIHLEVFKKPASLTILKQLFDS</sequence>
<evidence type="ECO:0000256" key="1">
    <source>
        <dbReference type="ARBA" id="ARBA00022763"/>
    </source>
</evidence>
<dbReference type="AlphaFoldDB" id="A0A3S9MW97"/>
<dbReference type="OrthoDB" id="9789152at2"/>
<dbReference type="Pfam" id="PF02565">
    <property type="entry name" value="RecO_C"/>
    <property type="match status" value="2"/>
</dbReference>
<dbReference type="Pfam" id="PF11967">
    <property type="entry name" value="RecO_N"/>
    <property type="match status" value="1"/>
</dbReference>
<evidence type="ECO:0000313" key="6">
    <source>
        <dbReference type="EMBL" id="AZQ43393.1"/>
    </source>
</evidence>
<dbReference type="InterPro" id="IPR037278">
    <property type="entry name" value="ARFGAP/RecO"/>
</dbReference>
<dbReference type="GO" id="GO:0006302">
    <property type="term" value="P:double-strand break repair"/>
    <property type="evidence" value="ECO:0007669"/>
    <property type="project" value="TreeGrafter"/>
</dbReference>
<keyword evidence="7" id="KW-1185">Reference proteome</keyword>
<proteinExistence type="inferred from homology"/>
<dbReference type="PANTHER" id="PTHR33991">
    <property type="entry name" value="DNA REPAIR PROTEIN RECO"/>
    <property type="match status" value="1"/>
</dbReference>
<dbReference type="SUPFAM" id="SSF57863">
    <property type="entry name" value="ArfGap/RecO-like zinc finger"/>
    <property type="match status" value="1"/>
</dbReference>
<keyword evidence="3 4" id="KW-0234">DNA repair</keyword>
<dbReference type="Gene3D" id="2.40.50.140">
    <property type="entry name" value="Nucleic acid-binding proteins"/>
    <property type="match status" value="1"/>
</dbReference>
<dbReference type="RefSeq" id="WP_126445755.1">
    <property type="nucleotide sequence ID" value="NZ_CP034549.1"/>
</dbReference>
<dbReference type="PANTHER" id="PTHR33991:SF1">
    <property type="entry name" value="DNA REPAIR PROTEIN RECO"/>
    <property type="match status" value="1"/>
</dbReference>
<keyword evidence="2 4" id="KW-0233">DNA recombination</keyword>
<evidence type="ECO:0000313" key="7">
    <source>
        <dbReference type="Proteomes" id="UP000279600"/>
    </source>
</evidence>
<dbReference type="HAMAP" id="MF_00201">
    <property type="entry name" value="RecO"/>
    <property type="match status" value="1"/>
</dbReference>
<reference evidence="6 7" key="1">
    <citation type="submission" date="2018-12" db="EMBL/GenBank/DDBJ databases">
        <title>Complete genome of Nonlabens sp. MJ115.</title>
        <authorList>
            <person name="Choi H.S."/>
            <person name="Jung J."/>
        </authorList>
    </citation>
    <scope>NUCLEOTIDE SEQUENCE [LARGE SCALE GENOMIC DNA]</scope>
    <source>
        <strain evidence="6 7">MJ115</strain>
    </source>
</reference>
<protein>
    <recommendedName>
        <fullName evidence="4">DNA repair protein RecO</fullName>
    </recommendedName>
    <alternativeName>
        <fullName evidence="4">Recombination protein O</fullName>
    </alternativeName>
</protein>
<feature type="domain" description="DNA replication/recombination mediator RecO N-terminal" evidence="5">
    <location>
        <begin position="1"/>
        <end position="78"/>
    </location>
</feature>
<dbReference type="InterPro" id="IPR022572">
    <property type="entry name" value="DNA_rep/recomb_RecO_N"/>
</dbReference>
<evidence type="ECO:0000256" key="3">
    <source>
        <dbReference type="ARBA" id="ARBA00023204"/>
    </source>
</evidence>
<accession>A0A3S9MW97</accession>
<evidence type="ECO:0000259" key="5">
    <source>
        <dbReference type="Pfam" id="PF11967"/>
    </source>
</evidence>
<evidence type="ECO:0000256" key="2">
    <source>
        <dbReference type="ARBA" id="ARBA00023172"/>
    </source>
</evidence>
<organism evidence="6 7">
    <name type="scientific">Nonlabens ponticola</name>
    <dbReference type="NCBI Taxonomy" id="2496866"/>
    <lineage>
        <taxon>Bacteria</taxon>
        <taxon>Pseudomonadati</taxon>
        <taxon>Bacteroidota</taxon>
        <taxon>Flavobacteriia</taxon>
        <taxon>Flavobacteriales</taxon>
        <taxon>Flavobacteriaceae</taxon>
        <taxon>Nonlabens</taxon>
    </lineage>
</organism>
<gene>
    <name evidence="4 6" type="primary">recO</name>
    <name evidence="6" type="ORF">EJ995_03760</name>
</gene>
<dbReference type="GO" id="GO:0043590">
    <property type="term" value="C:bacterial nucleoid"/>
    <property type="evidence" value="ECO:0007669"/>
    <property type="project" value="TreeGrafter"/>
</dbReference>